<dbReference type="EMBL" id="AAIKGB010000016">
    <property type="protein sequence ID" value="ECF1544706.1"/>
    <property type="molecule type" value="Genomic_DNA"/>
</dbReference>
<dbReference type="EMBL" id="KT334335">
    <property type="protein sequence ID" value="ALI92976.1"/>
    <property type="molecule type" value="Genomic_DNA"/>
</dbReference>
<dbReference type="Proteomes" id="UP000839595">
    <property type="component" value="Unassembled WGS sequence"/>
</dbReference>
<sequence>MSQKFAVMIAYDDDPNVKRYSPDFQTQDEFAKGWQSALKKAHHTSGQKSVITCGCRGKGEKRLYVRALPNGDAFILVKAANTGIEHDPSCVFFSLDARHTGLKGYASGVVRITTEGDMAVRLGIGMTEKDPPEKSEVPPLPHVQRPEGGQASMTLLGLLSLLWTESGLNVWYPKMAGKRNDSLVRYRLLETAKQIRTGRACIGDHLFIGVPDPKQPVAQSQIQRLSSQAMSDKRLMLLSVLPRYDAEKHEKPLKFLPLRNFGGLPLIFFNSEVHWDSVKKRFSSEYAAWKSGAKIVVFALTSPAAVTGRGPSVRAHQIVLMHVSENWIPLDSSYEAVVAEKLDAEHRQYVKPMRYDASISEVFPDFYLLDTKSDKPFPMEVFGMATPAYLARKQLKKDYYNREYGPYGWWHWDATTASETMVLPHFPESRKPLSTDTPA</sequence>
<proteinExistence type="predicted"/>
<dbReference type="EMBL" id="DAANWH010000012">
    <property type="protein sequence ID" value="HAD1716804.1"/>
    <property type="molecule type" value="Genomic_DNA"/>
</dbReference>
<dbReference type="EMBL" id="DAANFB010000049">
    <property type="protein sequence ID" value="HAC9592118.1"/>
    <property type="molecule type" value="Genomic_DNA"/>
</dbReference>
<evidence type="ECO:0000313" key="9">
    <source>
        <dbReference type="EMBL" id="ECF1544706.1"/>
    </source>
</evidence>
<geneLocation type="plasmid" evidence="3">
    <name>pASSD2-MCR1</name>
</geneLocation>
<dbReference type="EMBL" id="KX856065">
    <property type="protein sequence ID" value="APU90511.1"/>
    <property type="molecule type" value="Genomic_DNA"/>
</dbReference>
<dbReference type="GeneID" id="91975173"/>
<evidence type="ECO:0000313" key="16">
    <source>
        <dbReference type="EMBL" id="HAC9263592.1"/>
    </source>
</evidence>
<geneLocation type="plasmid" evidence="27">
    <name>pGDP25-25</name>
</geneLocation>
<dbReference type="EMBL" id="DAAMDA010000050">
    <property type="protein sequence ID" value="HAC6160846.1"/>
    <property type="molecule type" value="Genomic_DNA"/>
</dbReference>
<geneLocation type="plasmid" evidence="6">
    <name>pJZ26</name>
</geneLocation>
<dbReference type="EMBL" id="KX856066">
    <property type="protein sequence ID" value="APZ80153.1"/>
    <property type="molecule type" value="Genomic_DNA"/>
</dbReference>
<name>A0A077W3P3_SALTM</name>
<evidence type="ECO:0000313" key="22">
    <source>
        <dbReference type="EMBL" id="HAE5428358.1"/>
    </source>
</evidence>
<dbReference type="EMBL" id="DAAGZT010000015">
    <property type="protein sequence ID" value="HAB5226392.1"/>
    <property type="molecule type" value="Genomic_DNA"/>
</dbReference>
<evidence type="ECO:0000313" key="29">
    <source>
        <dbReference type="EMBL" id="QEQ67139.1"/>
    </source>
</evidence>
<reference evidence="18" key="10">
    <citation type="submission" date="2019-08" db="EMBL/GenBank/DDBJ databases">
        <authorList>
            <consortium name="NCBI Pathogen Detection Project"/>
        </authorList>
    </citation>
    <scope>NUCLEOTIDE SEQUENCE</scope>
    <source>
        <strain evidence="16">L02319-16</strain>
        <strain evidence="15">R32</strain>
        <strain evidence="17">S02416-16</strain>
        <strain evidence="13">Salmonella enterica</strain>
        <strain evidence="18">SSI_AA379</strain>
        <strain evidence="19">SSI_AA721</strain>
    </source>
</reference>
<evidence type="ECO:0000313" key="4">
    <source>
        <dbReference type="EMBL" id="APZ80153.1"/>
    </source>
</evidence>
<geneLocation type="plasmid" evidence="5">
    <name>pSC523</name>
</geneLocation>
<gene>
    <name evidence="12" type="ORF">A3U32_22615</name>
    <name evidence="11" type="ORF">ADQ28_13355</name>
    <name evidence="7" type="ORF">DO533_19110</name>
    <name evidence="9" type="ORF">E0935_15860</name>
    <name evidence="8" type="ORF">ELS01_20605</name>
    <name evidence="10" type="ORF">FE758_19460</name>
    <name evidence="15" type="ORF">G0A76_21325</name>
    <name evidence="16" type="ORF">G0J81_24325</name>
    <name evidence="17" type="ORF">G0K37_24760</name>
    <name evidence="18" type="ORF">G0N98_19655</name>
    <name evidence="20" type="ORF">G3231_005000</name>
    <name evidence="21" type="ORF">G4B74_004409</name>
    <name evidence="23" type="ORF">G4J41_004471</name>
    <name evidence="24" type="ORF">G4J45_004230</name>
    <name evidence="22" type="ORF">G4K03_001702</name>
    <name evidence="25" type="ORF">G9C24_004845</name>
    <name evidence="26" type="ORF">G9G45_004126</name>
    <name evidence="14" type="ORF">GB120_19570</name>
    <name evidence="13" type="ORF">GBS58_19775</name>
    <name evidence="19" type="ORF">GTH68_18480</name>
</gene>
<evidence type="ECO:0000313" key="6">
    <source>
        <dbReference type="EMBL" id="AXJ99035.1"/>
    </source>
</evidence>
<evidence type="ECO:0000313" key="2">
    <source>
        <dbReference type="EMBL" id="ALI92976.1"/>
    </source>
</evidence>
<evidence type="ECO:0000313" key="8">
    <source>
        <dbReference type="EMBL" id="ECA5342787.1"/>
    </source>
</evidence>
<dbReference type="Pfam" id="PF06666">
    <property type="entry name" value="DUF1173"/>
    <property type="match status" value="1"/>
</dbReference>
<dbReference type="EMBL" id="AAKWTQ010000010">
    <property type="protein sequence ID" value="ECW5425348.1"/>
    <property type="molecule type" value="Genomic_DNA"/>
</dbReference>
<dbReference type="EMBL" id="DAANNU010000029">
    <property type="protein sequence ID" value="HAD0664273.1"/>
    <property type="molecule type" value="Genomic_DNA"/>
</dbReference>
<evidence type="ECO:0000313" key="12">
    <source>
        <dbReference type="EMBL" id="EDA7345404.1"/>
    </source>
</evidence>
<dbReference type="EMBL" id="AAHUQY010000021">
    <property type="protein sequence ID" value="ECA5342787.1"/>
    <property type="molecule type" value="Genomic_DNA"/>
</dbReference>
<evidence type="ECO:0000313" key="23">
    <source>
        <dbReference type="EMBL" id="HAE6120310.1"/>
    </source>
</evidence>
<dbReference type="EMBL" id="DAASGN010000011">
    <property type="protein sequence ID" value="HAE5428358.1"/>
    <property type="molecule type" value="Genomic_DNA"/>
</dbReference>
<reference evidence="6" key="5">
    <citation type="submission" date="2017-10" db="EMBL/GenBank/DDBJ databases">
        <title>Salmonella enterica Serovar Typhimurium strain JZ26 plasmid pJZ26, complete sequence.</title>
        <authorList>
            <person name="Li Y."/>
        </authorList>
    </citation>
    <scope>NUCLEOTIDE SEQUENCE</scope>
    <source>
        <strain evidence="6">JZ26</strain>
        <plasmid evidence="6">pJZ26</plasmid>
    </source>
</reference>
<dbReference type="EMBL" id="DAAUBD010000103">
    <property type="protein sequence ID" value="HAF0962687.1"/>
    <property type="molecule type" value="Genomic_DNA"/>
</dbReference>
<keyword evidence="1" id="KW-0614">Plasmid</keyword>
<evidence type="ECO:0000313" key="11">
    <source>
        <dbReference type="EMBL" id="ECW5425348.1"/>
    </source>
</evidence>
<evidence type="ECO:0000313" key="3">
    <source>
        <dbReference type="EMBL" id="APU90511.1"/>
    </source>
</evidence>
<dbReference type="EMBL" id="DAARWS010000039">
    <property type="protein sequence ID" value="HAE4238045.1"/>
    <property type="molecule type" value="Genomic_DNA"/>
</dbReference>
<evidence type="ECO:0000313" key="19">
    <source>
        <dbReference type="EMBL" id="HAD1716804.1"/>
    </source>
</evidence>
<reference evidence="3" key="4">
    <citation type="submission" date="2016-09" db="EMBL/GenBank/DDBJ databases">
        <title>Prevalence and molecular characterization of mcr-1-positive Salmonella strains recovered from animals, food samples and clinical specimens in China.</title>
        <authorList>
            <person name="Cui M."/>
            <person name="Zhang J."/>
            <person name="Zhang C."/>
            <person name="Gu Z."/>
            <person name="Li R."/>
            <person name="Chan E.Wai.-chi."/>
            <person name="Wu C."/>
            <person name="Yan M."/>
            <person name="Xu X."/>
            <person name="Chen S."/>
            <person name="Wu C."/>
        </authorList>
    </citation>
    <scope>NUCLEOTIDE SEQUENCE</scope>
    <source>
        <plasmid evidence="3">pASSD2-MCR1</plasmid>
        <plasmid evidence="4">pHSHLJ1-MCR1</plasmid>
    </source>
</reference>
<dbReference type="EMBL" id="AAHFII010000046">
    <property type="protein sequence ID" value="EBV4696858.1"/>
    <property type="molecule type" value="Genomic_DNA"/>
</dbReference>
<dbReference type="EMBL" id="DAAGMG010000015">
    <property type="protein sequence ID" value="HAB3656293.1"/>
    <property type="molecule type" value="Genomic_DNA"/>
</dbReference>
<geneLocation type="plasmid" evidence="2">
    <name>pHK0653</name>
</geneLocation>
<dbReference type="EMBL" id="KX721511">
    <property type="protein sequence ID" value="ARJ58452.1"/>
    <property type="molecule type" value="Genomic_DNA"/>
</dbReference>
<dbReference type="EMBL" id="AALLBL010000082">
    <property type="protein sequence ID" value="EDA7345404.1"/>
    <property type="molecule type" value="Genomic_DNA"/>
</dbReference>
<evidence type="ECO:0000313" key="1">
    <source>
        <dbReference type="EMBL" id="AKG90190.1"/>
    </source>
</evidence>
<geneLocation type="plasmid" evidence="4">
    <name>pHSHLJ1-MCR1</name>
</geneLocation>
<dbReference type="EMBL" id="AAJEEL010000040">
    <property type="protein sequence ID" value="ECK9670887.1"/>
    <property type="molecule type" value="Genomic_DNA"/>
</dbReference>
<evidence type="ECO:0000313" key="21">
    <source>
        <dbReference type="EMBL" id="HAE4238045.1"/>
    </source>
</evidence>
<evidence type="ECO:0000313" key="15">
    <source>
        <dbReference type="EMBL" id="HAC6160846.1"/>
    </source>
</evidence>
<dbReference type="EMBL" id="DAARFR010000057">
    <property type="protein sequence ID" value="HAE2238027.1"/>
    <property type="molecule type" value="Genomic_DNA"/>
</dbReference>
<evidence type="ECO:0000313" key="28">
    <source>
        <dbReference type="EMBL" id="QEQ66911.1"/>
    </source>
</evidence>
<reference evidence="18" key="6">
    <citation type="journal article" date="2018" name="Genome Biol.">
        <title>SKESA: strategic k-mer extension for scrupulous assemblies.</title>
        <authorList>
            <person name="Souvorov A."/>
            <person name="Agarwala R."/>
            <person name="Lipman D.J."/>
        </authorList>
    </citation>
    <scope>NUCLEOTIDE SEQUENCE</scope>
    <source>
        <strain evidence="16">L02319-16</strain>
        <strain evidence="15">R32</strain>
        <strain evidence="17">S02416-16</strain>
        <strain evidence="13">Salmonella enterica</strain>
        <strain evidence="18">SSI_AA379</strain>
        <strain evidence="19">SSI_AA721</strain>
    </source>
</reference>
<reference evidence="5" key="3">
    <citation type="submission" date="2016-08" db="EMBL/GenBank/DDBJ databases">
        <title>Salmonella enterica subsp. enterica serovar Typhimurium strain SC523 plasmid pSC523, complete sequence.</title>
        <authorList>
            <person name="Shi H.P."/>
            <person name="Liu B.H."/>
            <person name="Xiang R."/>
            <person name="Lei C.W."/>
            <person name="Wang Y.X."/>
            <person name="Zou W.C."/>
            <person name="Wang H.N."/>
        </authorList>
    </citation>
    <scope>NUCLEOTIDE SEQUENCE</scope>
    <source>
        <strain evidence="5">SC523</strain>
        <plasmid evidence="5">pSC523</plasmid>
    </source>
</reference>
<reference evidence="7" key="7">
    <citation type="submission" date="2018-06" db="EMBL/GenBank/DDBJ databases">
        <authorList>
            <person name="Ashton P.M."/>
            <person name="Dallman T."/>
            <person name="Nair S."/>
            <person name="De Pinna E."/>
            <person name="Peters T."/>
            <person name="Grant K."/>
        </authorList>
    </citation>
    <scope>NUCLEOTIDE SEQUENCE</scope>
    <source>
        <strain evidence="12">149207</strain>
        <strain evidence="9">265852</strain>
        <strain evidence="7">461175</strain>
        <strain evidence="8">582921</strain>
        <strain evidence="10">741674</strain>
    </source>
</reference>
<dbReference type="EMBL" id="MK673548">
    <property type="protein sequence ID" value="QEQ66911.1"/>
    <property type="molecule type" value="Genomic_DNA"/>
</dbReference>
<dbReference type="EMBL" id="DAASMH010000034">
    <property type="protein sequence ID" value="HAE6120310.1"/>
    <property type="molecule type" value="Genomic_DNA"/>
</dbReference>
<evidence type="ECO:0000313" key="25">
    <source>
        <dbReference type="EMBL" id="HAF0962687.1"/>
    </source>
</evidence>
<dbReference type="EMBL" id="KM877269">
    <property type="protein sequence ID" value="AKG90190.1"/>
    <property type="molecule type" value="Genomic_DNA"/>
</dbReference>
<dbReference type="PATRIC" id="fig|90371.1190.peg.2973"/>
<evidence type="ECO:0000313" key="13">
    <source>
        <dbReference type="EMBL" id="HAB3656293.1"/>
    </source>
</evidence>
<geneLocation type="plasmid" evidence="29">
    <name>pJXP9</name>
</geneLocation>
<geneLocation type="plasmid" evidence="28">
    <name>pGDP37-4</name>
</geneLocation>
<dbReference type="EMBL" id="MK673549">
    <property type="protein sequence ID" value="QEQ67139.1"/>
    <property type="molecule type" value="Genomic_DNA"/>
</dbReference>
<evidence type="ECO:0000313" key="18">
    <source>
        <dbReference type="EMBL" id="HAD0664273.1"/>
    </source>
</evidence>
<reference evidence="27" key="9">
    <citation type="submission" date="2019-03" db="EMBL/GenBank/DDBJ databases">
        <title>Emergency of fosA3-Carrying Epidemic Plasmids among Salmonella spp. of Food Animal Origin.</title>
        <authorList>
            <person name="Fang L.-X."/>
            <person name="Deng G.-H."/>
            <person name="Liao X.-P."/>
        </authorList>
    </citation>
    <scope>NUCLEOTIDE SEQUENCE</scope>
    <source>
        <strain evidence="27">GDP25-25</strain>
        <strain evidence="28">GDP37-4</strain>
        <strain evidence="29">JXP9</strain>
        <plasmid evidence="27">pGDP25-25</plasmid>
        <plasmid evidence="28">pGDP37-4</plasmid>
        <plasmid evidence="29">pJXP9</plasmid>
    </source>
</reference>
<geneLocation type="plasmid" evidence="1">
    <name>pHXY0908</name>
</geneLocation>
<evidence type="ECO:0000313" key="17">
    <source>
        <dbReference type="EMBL" id="HAC9592118.1"/>
    </source>
</evidence>
<evidence type="ECO:0000313" key="26">
    <source>
        <dbReference type="EMBL" id="HAF1069855.1"/>
    </source>
</evidence>
<dbReference type="EMBL" id="DAASOD010000052">
    <property type="protein sequence ID" value="HAE6333073.1"/>
    <property type="molecule type" value="Genomic_DNA"/>
</dbReference>
<reference evidence="1" key="1">
    <citation type="submission" date="2014-09" db="EMBL/GenBank/DDBJ databases">
        <title>Complete sequence of a oqxAB-harboring IncHI2 plasmid from a Salmonella Typhimurium strain.</title>
        <authorList>
            <person name="Li L.Jr."/>
            <person name="Sun J."/>
            <person name="Deng H."/>
            <person name="Liu Y."/>
        </authorList>
    </citation>
    <scope>NUCLEOTIDE SEQUENCE</scope>
    <source>
        <strain evidence="1">GDS147</strain>
        <plasmid evidence="1">pHXY0908</plasmid>
    </source>
</reference>
<dbReference type="AlphaFoldDB" id="A0A077W3P3"/>
<reference evidence="11" key="8">
    <citation type="submission" date="2018-07" db="EMBL/GenBank/DDBJ databases">
        <authorList>
            <consortium name="GenomeTrakr network: Whole genome sequencing for foodborne pathogen traceback"/>
        </authorList>
    </citation>
    <scope>NUCLEOTIDE SEQUENCE</scope>
    <source>
        <strain evidence="11">ADRDL-14-19262</strain>
    </source>
</reference>
<dbReference type="EMBL" id="DAAUCB010000084">
    <property type="protein sequence ID" value="HAF1069855.1"/>
    <property type="molecule type" value="Genomic_DNA"/>
</dbReference>
<accession>A0A077W3P3</accession>
<evidence type="ECO:0000313" key="24">
    <source>
        <dbReference type="EMBL" id="HAE6333073.1"/>
    </source>
</evidence>
<protein>
    <submittedName>
        <fullName evidence="18">DUF1173 domain-containing protein</fullName>
    </submittedName>
    <submittedName>
        <fullName evidence="7">DUF1173 family protein</fullName>
    </submittedName>
</protein>
<dbReference type="EMBL" id="MG372114">
    <property type="protein sequence ID" value="AXJ99035.1"/>
    <property type="molecule type" value="Genomic_DNA"/>
</dbReference>
<evidence type="ECO:0000313" key="10">
    <source>
        <dbReference type="EMBL" id="ECK9670887.1"/>
    </source>
</evidence>
<organism evidence="18">
    <name type="scientific">Salmonella typhimurium</name>
    <dbReference type="NCBI Taxonomy" id="90371"/>
    <lineage>
        <taxon>Bacteria</taxon>
        <taxon>Pseudomonadati</taxon>
        <taxon>Pseudomonadota</taxon>
        <taxon>Gammaproteobacteria</taxon>
        <taxon>Enterobacterales</taxon>
        <taxon>Enterobacteriaceae</taxon>
        <taxon>Salmonella</taxon>
    </lineage>
</organism>
<evidence type="ECO:0000313" key="27">
    <source>
        <dbReference type="EMBL" id="QEQ66672.1"/>
    </source>
</evidence>
<dbReference type="InterPro" id="IPR009553">
    <property type="entry name" value="DUF1173"/>
</dbReference>
<evidence type="ECO:0000313" key="7">
    <source>
        <dbReference type="EMBL" id="EBV4696858.1"/>
    </source>
</evidence>
<dbReference type="EMBL" id="DAANCL010000041">
    <property type="protein sequence ID" value="HAC9263592.1"/>
    <property type="molecule type" value="Genomic_DNA"/>
</dbReference>
<evidence type="ECO:0000313" key="5">
    <source>
        <dbReference type="EMBL" id="ARJ58452.1"/>
    </source>
</evidence>
<evidence type="ECO:0000313" key="20">
    <source>
        <dbReference type="EMBL" id="HAE2238027.1"/>
    </source>
</evidence>
<dbReference type="EMBL" id="MK673547">
    <property type="protein sequence ID" value="QEQ66672.1"/>
    <property type="molecule type" value="Genomic_DNA"/>
</dbReference>
<dbReference type="RefSeq" id="WP_000078514.1">
    <property type="nucleotide sequence ID" value="NC_024983.1"/>
</dbReference>
<evidence type="ECO:0000313" key="14">
    <source>
        <dbReference type="EMBL" id="HAB5226392.1"/>
    </source>
</evidence>
<reference evidence="2" key="2">
    <citation type="submission" date="2015-07" db="EMBL/GenBank/DDBJ databases">
        <title>Inchi2 plasmids mediate dissemination of oqxab in Salmonella typhimurium.</title>
        <authorList>
            <person name="Wong M.H."/>
            <person name="Chen S."/>
        </authorList>
    </citation>
    <scope>NUCLEOTIDE SEQUENCE</scope>
    <source>
        <strain evidence="2">ST06-53</strain>
        <plasmid evidence="2">pHK0653</plasmid>
    </source>
</reference>